<dbReference type="SUPFAM" id="SSF54928">
    <property type="entry name" value="RNA-binding domain, RBD"/>
    <property type="match status" value="1"/>
</dbReference>
<dbReference type="AlphaFoldDB" id="A0A9W8G468"/>
<comment type="caution">
    <text evidence="9">The sequence shown here is derived from an EMBL/GenBank/DDBJ whole genome shotgun (WGS) entry which is preliminary data.</text>
</comment>
<gene>
    <name evidence="9" type="ORF">GGI25_005643</name>
</gene>
<dbReference type="GO" id="GO:1990904">
    <property type="term" value="C:ribonucleoprotein complex"/>
    <property type="evidence" value="ECO:0007669"/>
    <property type="project" value="UniProtKB-UniRule"/>
</dbReference>
<feature type="compositionally biased region" description="Polar residues" evidence="5">
    <location>
        <begin position="377"/>
        <end position="389"/>
    </location>
</feature>
<comment type="subcellular location">
    <subcellularLocation>
        <location evidence="1">Nucleus</location>
    </subcellularLocation>
</comment>
<dbReference type="Pfam" id="PF05383">
    <property type="entry name" value="La"/>
    <property type="match status" value="1"/>
</dbReference>
<dbReference type="InterPro" id="IPR035979">
    <property type="entry name" value="RBD_domain_sf"/>
</dbReference>
<name>A0A9W8G468_9FUNG</name>
<evidence type="ECO:0000313" key="10">
    <source>
        <dbReference type="Proteomes" id="UP001151518"/>
    </source>
</evidence>
<dbReference type="GO" id="GO:0005634">
    <property type="term" value="C:nucleus"/>
    <property type="evidence" value="ECO:0007669"/>
    <property type="project" value="UniProtKB-SubCell"/>
</dbReference>
<dbReference type="CDD" id="cd12291">
    <property type="entry name" value="RRM1_La"/>
    <property type="match status" value="1"/>
</dbReference>
<dbReference type="SMART" id="SM00715">
    <property type="entry name" value="LA"/>
    <property type="match status" value="1"/>
</dbReference>
<dbReference type="PANTHER" id="PTHR22792:SF140">
    <property type="entry name" value="ACHILLES, ISOFORM A"/>
    <property type="match status" value="1"/>
</dbReference>
<dbReference type="OrthoDB" id="439993at2759"/>
<dbReference type="Gene3D" id="1.10.10.10">
    <property type="entry name" value="Winged helix-like DNA-binding domain superfamily/Winged helix DNA-binding domain"/>
    <property type="match status" value="1"/>
</dbReference>
<dbReference type="PROSITE" id="PS51939">
    <property type="entry name" value="XRRM"/>
    <property type="match status" value="1"/>
</dbReference>
<feature type="domain" description="RRM" evidence="6">
    <location>
        <begin position="148"/>
        <end position="242"/>
    </location>
</feature>
<dbReference type="InterPro" id="IPR000504">
    <property type="entry name" value="RRM_dom"/>
</dbReference>
<dbReference type="PRINTS" id="PR00302">
    <property type="entry name" value="LUPUSLA"/>
</dbReference>
<evidence type="ECO:0000256" key="4">
    <source>
        <dbReference type="PROSITE-ProRule" id="PRU00332"/>
    </source>
</evidence>
<evidence type="ECO:0000259" key="8">
    <source>
        <dbReference type="PROSITE" id="PS51939"/>
    </source>
</evidence>
<dbReference type="SMART" id="SM00360">
    <property type="entry name" value="RRM"/>
    <property type="match status" value="2"/>
</dbReference>
<dbReference type="PANTHER" id="PTHR22792">
    <property type="entry name" value="LUPUS LA PROTEIN-RELATED"/>
    <property type="match status" value="1"/>
</dbReference>
<evidence type="ECO:0000256" key="5">
    <source>
        <dbReference type="SAM" id="MobiDB-lite"/>
    </source>
</evidence>
<dbReference type="InterPro" id="IPR012677">
    <property type="entry name" value="Nucleotide-bd_a/b_plait_sf"/>
</dbReference>
<dbReference type="Gene3D" id="3.30.70.330">
    <property type="match status" value="2"/>
</dbReference>
<feature type="compositionally biased region" description="Basic residues" evidence="5">
    <location>
        <begin position="393"/>
        <end position="402"/>
    </location>
</feature>
<evidence type="ECO:0000313" key="9">
    <source>
        <dbReference type="EMBL" id="KAJ2671028.1"/>
    </source>
</evidence>
<dbReference type="GO" id="GO:0006396">
    <property type="term" value="P:RNA processing"/>
    <property type="evidence" value="ECO:0007669"/>
    <property type="project" value="InterPro"/>
</dbReference>
<feature type="region of interest" description="Disordered" evidence="5">
    <location>
        <begin position="376"/>
        <end position="402"/>
    </location>
</feature>
<dbReference type="InterPro" id="IPR045180">
    <property type="entry name" value="La_dom_prot"/>
</dbReference>
<feature type="domain" description="XRRM" evidence="8">
    <location>
        <begin position="286"/>
        <end position="402"/>
    </location>
</feature>
<accession>A0A9W8G468</accession>
<evidence type="ECO:0008006" key="11">
    <source>
        <dbReference type="Google" id="ProtNLM"/>
    </source>
</evidence>
<dbReference type="InterPro" id="IPR002344">
    <property type="entry name" value="Lupus_La"/>
</dbReference>
<dbReference type="InterPro" id="IPR014886">
    <property type="entry name" value="La_xRRM"/>
</dbReference>
<dbReference type="InterPro" id="IPR006630">
    <property type="entry name" value="La_HTH"/>
</dbReference>
<feature type="domain" description="HTH La-type RNA-binding" evidence="7">
    <location>
        <begin position="27"/>
        <end position="144"/>
    </location>
</feature>
<dbReference type="Pfam" id="PF00076">
    <property type="entry name" value="RRM_1"/>
    <property type="match status" value="1"/>
</dbReference>
<dbReference type="SUPFAM" id="SSF46785">
    <property type="entry name" value="Winged helix' DNA-binding domain"/>
    <property type="match status" value="1"/>
</dbReference>
<keyword evidence="2 4" id="KW-0694">RNA-binding</keyword>
<dbReference type="InterPro" id="IPR036390">
    <property type="entry name" value="WH_DNA-bd_sf"/>
</dbReference>
<dbReference type="EMBL" id="JANBTW010000111">
    <property type="protein sequence ID" value="KAJ2671028.1"/>
    <property type="molecule type" value="Genomic_DNA"/>
</dbReference>
<organism evidence="9 10">
    <name type="scientific">Coemansia spiralis</name>
    <dbReference type="NCBI Taxonomy" id="417178"/>
    <lineage>
        <taxon>Eukaryota</taxon>
        <taxon>Fungi</taxon>
        <taxon>Fungi incertae sedis</taxon>
        <taxon>Zoopagomycota</taxon>
        <taxon>Kickxellomycotina</taxon>
        <taxon>Kickxellomycetes</taxon>
        <taxon>Kickxellales</taxon>
        <taxon>Kickxellaceae</taxon>
        <taxon>Coemansia</taxon>
    </lineage>
</organism>
<evidence type="ECO:0000256" key="3">
    <source>
        <dbReference type="ARBA" id="ARBA00023242"/>
    </source>
</evidence>
<evidence type="ECO:0000256" key="2">
    <source>
        <dbReference type="ARBA" id="ARBA00022884"/>
    </source>
</evidence>
<dbReference type="PROSITE" id="PS50102">
    <property type="entry name" value="RRM"/>
    <property type="match status" value="1"/>
</dbReference>
<dbReference type="InterPro" id="IPR036388">
    <property type="entry name" value="WH-like_DNA-bd_sf"/>
</dbReference>
<dbReference type="GO" id="GO:0003729">
    <property type="term" value="F:mRNA binding"/>
    <property type="evidence" value="ECO:0007669"/>
    <property type="project" value="TreeGrafter"/>
</dbReference>
<dbReference type="PROSITE" id="PS50961">
    <property type="entry name" value="HTH_LA"/>
    <property type="match status" value="1"/>
</dbReference>
<keyword evidence="3" id="KW-0539">Nucleus</keyword>
<proteinExistence type="predicted"/>
<sequence>MAPVEGIPTVVAAADISKEEAVGPSLPALADDVAKKLVTQVKHYFSDANLNQDNYMRKAVEENDGWVTFSTLSRFNRLRQMMGLPENNKGRGNKGKSRPAPVPETHIKLLATTVKDGLVETDDVEVNDDATALKRKAPYVPSDAWFANTVHIKGLPYGKESADLIDTLTEYFNQFGVVKLLRLRRNPKTKAFKGNVLVEFESSEEAEDVAKSETLEFDGHKLEPALLPAYHDEKMEADEYIQPELRKPGASYPTFEEWCAAHGKQPPALPKDDKKAAAEKKTAEVEQVPGVLVRFSGVQGDIGFPALKEAFASVGDVKFVDYEKGESEGIVRFKEPVAAEVIEKNADGIKISENVVLTLSVVDGEAEKAFYERAQAASVNARSNKRQGGQNSGHRRSKRSRN</sequence>
<evidence type="ECO:0000259" key="6">
    <source>
        <dbReference type="PROSITE" id="PS50102"/>
    </source>
</evidence>
<reference evidence="9" key="1">
    <citation type="submission" date="2022-07" db="EMBL/GenBank/DDBJ databases">
        <title>Phylogenomic reconstructions and comparative analyses of Kickxellomycotina fungi.</title>
        <authorList>
            <person name="Reynolds N.K."/>
            <person name="Stajich J.E."/>
            <person name="Barry K."/>
            <person name="Grigoriev I.V."/>
            <person name="Crous P."/>
            <person name="Smith M.E."/>
        </authorList>
    </citation>
    <scope>NUCLEOTIDE SEQUENCE</scope>
    <source>
        <strain evidence="9">NRRL 3115</strain>
    </source>
</reference>
<protein>
    <recommendedName>
        <fullName evidence="11">Lupus La protein</fullName>
    </recommendedName>
</protein>
<dbReference type="Pfam" id="PF08777">
    <property type="entry name" value="RRM_3"/>
    <property type="match status" value="1"/>
</dbReference>
<dbReference type="Proteomes" id="UP001151518">
    <property type="component" value="Unassembled WGS sequence"/>
</dbReference>
<evidence type="ECO:0000256" key="1">
    <source>
        <dbReference type="ARBA" id="ARBA00004123"/>
    </source>
</evidence>
<evidence type="ECO:0000259" key="7">
    <source>
        <dbReference type="PROSITE" id="PS50961"/>
    </source>
</evidence>